<feature type="active site" description="Nucleophile" evidence="6">
    <location>
        <position position="79"/>
    </location>
</feature>
<dbReference type="GO" id="GO:0006952">
    <property type="term" value="P:defense response"/>
    <property type="evidence" value="ECO:0007669"/>
    <property type="project" value="UniProtKB-KW"/>
</dbReference>
<dbReference type="PROSITE" id="PS51635">
    <property type="entry name" value="PNPLA"/>
    <property type="match status" value="1"/>
</dbReference>
<evidence type="ECO:0000256" key="2">
    <source>
        <dbReference type="ARBA" id="ARBA00022801"/>
    </source>
</evidence>
<dbReference type="Gene3D" id="3.40.1090.10">
    <property type="entry name" value="Cytosolic phospholipase A2 catalytic domain"/>
    <property type="match status" value="1"/>
</dbReference>
<organism evidence="10 11">
    <name type="scientific">Rubus argutus</name>
    <name type="common">Southern blackberry</name>
    <dbReference type="NCBI Taxonomy" id="59490"/>
    <lineage>
        <taxon>Eukaryota</taxon>
        <taxon>Viridiplantae</taxon>
        <taxon>Streptophyta</taxon>
        <taxon>Embryophyta</taxon>
        <taxon>Tracheophyta</taxon>
        <taxon>Spermatophyta</taxon>
        <taxon>Magnoliopsida</taxon>
        <taxon>eudicotyledons</taxon>
        <taxon>Gunneridae</taxon>
        <taxon>Pentapetalae</taxon>
        <taxon>rosids</taxon>
        <taxon>fabids</taxon>
        <taxon>Rosales</taxon>
        <taxon>Rosaceae</taxon>
        <taxon>Rosoideae</taxon>
        <taxon>Rosoideae incertae sedis</taxon>
        <taxon>Rubus</taxon>
    </lineage>
</organism>
<evidence type="ECO:0000313" key="10">
    <source>
        <dbReference type="EMBL" id="KAK9945026.1"/>
    </source>
</evidence>
<keyword evidence="4 6" id="KW-0442">Lipid degradation</keyword>
<gene>
    <name evidence="10" type="ORF">M0R45_010558</name>
</gene>
<evidence type="ECO:0000256" key="5">
    <source>
        <dbReference type="ARBA" id="ARBA00023098"/>
    </source>
</evidence>
<feature type="compositionally biased region" description="Polar residues" evidence="8">
    <location>
        <begin position="429"/>
        <end position="444"/>
    </location>
</feature>
<evidence type="ECO:0000256" key="3">
    <source>
        <dbReference type="ARBA" id="ARBA00022821"/>
    </source>
</evidence>
<accession>A0AAW1Y9S5</accession>
<dbReference type="GO" id="GO:0016042">
    <property type="term" value="P:lipid catabolic process"/>
    <property type="evidence" value="ECO:0007669"/>
    <property type="project" value="UniProtKB-UniRule"/>
</dbReference>
<dbReference type="EMBL" id="JBEDUW010000002">
    <property type="protein sequence ID" value="KAK9945026.1"/>
    <property type="molecule type" value="Genomic_DNA"/>
</dbReference>
<dbReference type="InterPro" id="IPR002641">
    <property type="entry name" value="PNPLA_dom"/>
</dbReference>
<dbReference type="InterPro" id="IPR016035">
    <property type="entry name" value="Acyl_Trfase/lysoPLipase"/>
</dbReference>
<protein>
    <recommendedName>
        <fullName evidence="7">Patatin</fullName>
        <ecNumber evidence="7">3.1.1.-</ecNumber>
    </recommendedName>
</protein>
<evidence type="ECO:0000259" key="9">
    <source>
        <dbReference type="PROSITE" id="PS51635"/>
    </source>
</evidence>
<sequence>MEMPMNGSASLPSHLIKRERSFLPSPTYGNLVTLLCIDGGGIRGIIPGTMLSFLESELQKLDGEDARLADYFDVIAGTSTGGLVTAMLTAPDENNRPLFAAKDINKFYLEHCPKIFPQGSCINVDCLPCTTVTDAVAMVNAFRGPKYDGKYLHKILKEKLGDIRLHETLTNVIIPTFDIKRLQPIIFSSFEVKKNTNLDALLSDICIATSAAPTYLPAHHFETENYTTGQVREFDLIDGGVAANNPALVAISEVSKEIHQGNPDFFTLKATEYARFLVVSLGTGSAKCDDKYDAQNAAKWGILGWLTGGGSCPLVDIFTQASSDMVDFHLSTVFQALNSEKNYLRIQDDDLGKILCSVDIATEKNLKNLVKVGEELLKKPVSRVNLETGIFESAHQSTNKEALIRVAGILSKERRIREMRSPQGKKAATATNSNLSSFSSNIDV</sequence>
<evidence type="ECO:0000256" key="6">
    <source>
        <dbReference type="PROSITE-ProRule" id="PRU01161"/>
    </source>
</evidence>
<dbReference type="Pfam" id="PF01734">
    <property type="entry name" value="Patatin"/>
    <property type="match status" value="1"/>
</dbReference>
<dbReference type="GO" id="GO:0047372">
    <property type="term" value="F:monoacylglycerol lipase activity"/>
    <property type="evidence" value="ECO:0007669"/>
    <property type="project" value="TreeGrafter"/>
</dbReference>
<keyword evidence="3" id="KW-0611">Plant defense</keyword>
<dbReference type="GO" id="GO:0004620">
    <property type="term" value="F:phospholipase activity"/>
    <property type="evidence" value="ECO:0007669"/>
    <property type="project" value="TreeGrafter"/>
</dbReference>
<dbReference type="EC" id="3.1.1.-" evidence="7"/>
<evidence type="ECO:0000256" key="1">
    <source>
        <dbReference type="ARBA" id="ARBA00010240"/>
    </source>
</evidence>
<reference evidence="10 11" key="1">
    <citation type="journal article" date="2023" name="G3 (Bethesda)">
        <title>A chromosome-length genome assembly and annotation of blackberry (Rubus argutus, cv. 'Hillquist').</title>
        <authorList>
            <person name="Bruna T."/>
            <person name="Aryal R."/>
            <person name="Dudchenko O."/>
            <person name="Sargent D.J."/>
            <person name="Mead D."/>
            <person name="Buti M."/>
            <person name="Cavallini A."/>
            <person name="Hytonen T."/>
            <person name="Andres J."/>
            <person name="Pham M."/>
            <person name="Weisz D."/>
            <person name="Mascagni F."/>
            <person name="Usai G."/>
            <person name="Natali L."/>
            <person name="Bassil N."/>
            <person name="Fernandez G.E."/>
            <person name="Lomsadze A."/>
            <person name="Armour M."/>
            <person name="Olukolu B."/>
            <person name="Poorten T."/>
            <person name="Britton C."/>
            <person name="Davik J."/>
            <person name="Ashrafi H."/>
            <person name="Aiden E.L."/>
            <person name="Borodovsky M."/>
            <person name="Worthington M."/>
        </authorList>
    </citation>
    <scope>NUCLEOTIDE SEQUENCE [LARGE SCALE GENOMIC DNA]</scope>
    <source>
        <strain evidence="10">PI 553951</strain>
    </source>
</reference>
<comment type="domain">
    <text evidence="7">The nitrogen atoms of the two glycine residues in the GGXR motif define the oxyanion hole, and stabilize the oxyanion that forms during the nucleophilic attack by the catalytic serine during substrate cleavage.</text>
</comment>
<feature type="short sequence motif" description="DGA/G" evidence="6">
    <location>
        <begin position="238"/>
        <end position="240"/>
    </location>
</feature>
<feature type="domain" description="PNPLA" evidence="9">
    <location>
        <begin position="35"/>
        <end position="251"/>
    </location>
</feature>
<evidence type="ECO:0000256" key="4">
    <source>
        <dbReference type="ARBA" id="ARBA00022963"/>
    </source>
</evidence>
<feature type="region of interest" description="Disordered" evidence="8">
    <location>
        <begin position="419"/>
        <end position="444"/>
    </location>
</feature>
<dbReference type="SUPFAM" id="SSF52151">
    <property type="entry name" value="FabD/lysophospholipase-like"/>
    <property type="match status" value="1"/>
</dbReference>
<dbReference type="CDD" id="cd07214">
    <property type="entry name" value="Pat17_isozyme_like"/>
    <property type="match status" value="1"/>
</dbReference>
<dbReference type="Proteomes" id="UP001457282">
    <property type="component" value="Unassembled WGS sequence"/>
</dbReference>
<dbReference type="PANTHER" id="PTHR32176:SF109">
    <property type="entry name" value="PATATIN-LIKE PROTEIN 2"/>
    <property type="match status" value="1"/>
</dbReference>
<name>A0AAW1Y9S5_RUBAR</name>
<evidence type="ECO:0000256" key="7">
    <source>
        <dbReference type="RuleBase" id="RU361262"/>
    </source>
</evidence>
<evidence type="ECO:0000256" key="8">
    <source>
        <dbReference type="SAM" id="MobiDB-lite"/>
    </source>
</evidence>
<evidence type="ECO:0000313" key="11">
    <source>
        <dbReference type="Proteomes" id="UP001457282"/>
    </source>
</evidence>
<comment type="similarity">
    <text evidence="1 7">Belongs to the patatin family.</text>
</comment>
<feature type="active site" description="Proton acceptor" evidence="6">
    <location>
        <position position="238"/>
    </location>
</feature>
<feature type="short sequence motif" description="GXGXXG" evidence="6">
    <location>
        <begin position="39"/>
        <end position="44"/>
    </location>
</feature>
<dbReference type="AlphaFoldDB" id="A0AAW1Y9S5"/>
<keyword evidence="5 6" id="KW-0443">Lipid metabolism</keyword>
<feature type="short sequence motif" description="GXSXG" evidence="6">
    <location>
        <begin position="77"/>
        <end position="81"/>
    </location>
</feature>
<keyword evidence="2 6" id="KW-0378">Hydrolase</keyword>
<proteinExistence type="inferred from homology"/>
<comment type="caution">
    <text evidence="10">The sequence shown here is derived from an EMBL/GenBank/DDBJ whole genome shotgun (WGS) entry which is preliminary data.</text>
</comment>
<dbReference type="PANTHER" id="PTHR32176">
    <property type="entry name" value="XYLOSE ISOMERASE"/>
    <property type="match status" value="1"/>
</dbReference>
<comment type="function">
    <text evidence="7">Lipolytic acyl hydrolase (LAH).</text>
</comment>
<keyword evidence="11" id="KW-1185">Reference proteome</keyword>
<dbReference type="FunFam" id="3.40.1090.10:FF:000005">
    <property type="entry name" value="Patatin"/>
    <property type="match status" value="1"/>
</dbReference>